<dbReference type="AlphaFoldDB" id="A0A9D4CV40"/>
<sequence>MKEILQDHHTYITIIDRPIFNLRFADDIDRMGGTSDDPKTPRPHMHYMKGQENTRWK</sequence>
<dbReference type="Proteomes" id="UP000828390">
    <property type="component" value="Unassembled WGS sequence"/>
</dbReference>
<comment type="caution">
    <text evidence="2">The sequence shown here is derived from an EMBL/GenBank/DDBJ whole genome shotgun (WGS) entry which is preliminary data.</text>
</comment>
<reference evidence="2" key="1">
    <citation type="journal article" date="2019" name="bioRxiv">
        <title>The Genome of the Zebra Mussel, Dreissena polymorpha: A Resource for Invasive Species Research.</title>
        <authorList>
            <person name="McCartney M.A."/>
            <person name="Auch B."/>
            <person name="Kono T."/>
            <person name="Mallez S."/>
            <person name="Zhang Y."/>
            <person name="Obille A."/>
            <person name="Becker A."/>
            <person name="Abrahante J.E."/>
            <person name="Garbe J."/>
            <person name="Badalamenti J.P."/>
            <person name="Herman A."/>
            <person name="Mangelson H."/>
            <person name="Liachko I."/>
            <person name="Sullivan S."/>
            <person name="Sone E.D."/>
            <person name="Koren S."/>
            <person name="Silverstein K.A.T."/>
            <person name="Beckman K.B."/>
            <person name="Gohl D.M."/>
        </authorList>
    </citation>
    <scope>NUCLEOTIDE SEQUENCE</scope>
    <source>
        <strain evidence="2">Duluth1</strain>
        <tissue evidence="2">Whole animal</tissue>
    </source>
</reference>
<gene>
    <name evidence="2" type="ORF">DPMN_040477</name>
</gene>
<proteinExistence type="predicted"/>
<name>A0A9D4CV40_DREPO</name>
<evidence type="ECO:0000256" key="1">
    <source>
        <dbReference type="SAM" id="MobiDB-lite"/>
    </source>
</evidence>
<evidence type="ECO:0000313" key="2">
    <source>
        <dbReference type="EMBL" id="KAH3734038.1"/>
    </source>
</evidence>
<accession>A0A9D4CV40</accession>
<evidence type="ECO:0000313" key="3">
    <source>
        <dbReference type="Proteomes" id="UP000828390"/>
    </source>
</evidence>
<feature type="region of interest" description="Disordered" evidence="1">
    <location>
        <begin position="32"/>
        <end position="57"/>
    </location>
</feature>
<keyword evidence="3" id="KW-1185">Reference proteome</keyword>
<protein>
    <submittedName>
        <fullName evidence="2">Uncharacterized protein</fullName>
    </submittedName>
</protein>
<reference evidence="2" key="2">
    <citation type="submission" date="2020-11" db="EMBL/GenBank/DDBJ databases">
        <authorList>
            <person name="McCartney M.A."/>
            <person name="Auch B."/>
            <person name="Kono T."/>
            <person name="Mallez S."/>
            <person name="Becker A."/>
            <person name="Gohl D.M."/>
            <person name="Silverstein K.A.T."/>
            <person name="Koren S."/>
            <person name="Bechman K.B."/>
            <person name="Herman A."/>
            <person name="Abrahante J.E."/>
            <person name="Garbe J."/>
        </authorList>
    </citation>
    <scope>NUCLEOTIDE SEQUENCE</scope>
    <source>
        <strain evidence="2">Duluth1</strain>
        <tissue evidence="2">Whole animal</tissue>
    </source>
</reference>
<dbReference type="EMBL" id="JAIWYP010000011">
    <property type="protein sequence ID" value="KAH3734038.1"/>
    <property type="molecule type" value="Genomic_DNA"/>
</dbReference>
<organism evidence="2 3">
    <name type="scientific">Dreissena polymorpha</name>
    <name type="common">Zebra mussel</name>
    <name type="synonym">Mytilus polymorpha</name>
    <dbReference type="NCBI Taxonomy" id="45954"/>
    <lineage>
        <taxon>Eukaryota</taxon>
        <taxon>Metazoa</taxon>
        <taxon>Spiralia</taxon>
        <taxon>Lophotrochozoa</taxon>
        <taxon>Mollusca</taxon>
        <taxon>Bivalvia</taxon>
        <taxon>Autobranchia</taxon>
        <taxon>Heteroconchia</taxon>
        <taxon>Euheterodonta</taxon>
        <taxon>Imparidentia</taxon>
        <taxon>Neoheterodontei</taxon>
        <taxon>Myida</taxon>
        <taxon>Dreissenoidea</taxon>
        <taxon>Dreissenidae</taxon>
        <taxon>Dreissena</taxon>
    </lineage>
</organism>